<evidence type="ECO:0000313" key="2">
    <source>
        <dbReference type="Proteomes" id="UP001189429"/>
    </source>
</evidence>
<name>A0ABN9XFW7_9DINO</name>
<gene>
    <name evidence="1" type="ORF">PCOR1329_LOCUS76003</name>
</gene>
<reference evidence="1" key="1">
    <citation type="submission" date="2023-10" db="EMBL/GenBank/DDBJ databases">
        <authorList>
            <person name="Chen Y."/>
            <person name="Shah S."/>
            <person name="Dougan E. K."/>
            <person name="Thang M."/>
            <person name="Chan C."/>
        </authorList>
    </citation>
    <scope>NUCLEOTIDE SEQUENCE [LARGE SCALE GENOMIC DNA]</scope>
</reference>
<proteinExistence type="predicted"/>
<evidence type="ECO:0000313" key="1">
    <source>
        <dbReference type="EMBL" id="CAK0897973.1"/>
    </source>
</evidence>
<sequence>MLASVFFLLLTSRGEVSDPGESGAEVCLLPAAAERRRTFLTLLLPLCSPSDALFILLLHFLPSRAPGGPPAQRL</sequence>
<protein>
    <submittedName>
        <fullName evidence="1">Uncharacterized protein</fullName>
    </submittedName>
</protein>
<feature type="non-terminal residue" evidence="1">
    <location>
        <position position="74"/>
    </location>
</feature>
<comment type="caution">
    <text evidence="1">The sequence shown here is derived from an EMBL/GenBank/DDBJ whole genome shotgun (WGS) entry which is preliminary data.</text>
</comment>
<dbReference type="EMBL" id="CAUYUJ010020412">
    <property type="protein sequence ID" value="CAK0897973.1"/>
    <property type="molecule type" value="Genomic_DNA"/>
</dbReference>
<dbReference type="Proteomes" id="UP001189429">
    <property type="component" value="Unassembled WGS sequence"/>
</dbReference>
<organism evidence="1 2">
    <name type="scientific">Prorocentrum cordatum</name>
    <dbReference type="NCBI Taxonomy" id="2364126"/>
    <lineage>
        <taxon>Eukaryota</taxon>
        <taxon>Sar</taxon>
        <taxon>Alveolata</taxon>
        <taxon>Dinophyceae</taxon>
        <taxon>Prorocentrales</taxon>
        <taxon>Prorocentraceae</taxon>
        <taxon>Prorocentrum</taxon>
    </lineage>
</organism>
<accession>A0ABN9XFW7</accession>
<keyword evidence="2" id="KW-1185">Reference proteome</keyword>